<evidence type="ECO:0000259" key="4">
    <source>
        <dbReference type="Pfam" id="PF17853"/>
    </source>
</evidence>
<sequence>MSNSAQTKDEVRRLARELLPRALDISARVTEHVLQAVPELAPAGTPDAVRLVRESTDQNIGAMLSTLGFGITPTTIEVPAGTQDLLHNLTAGGGDVTHLLRAYRVGHQLLWHLWSEHVTAEIRDAAALGPVLDASSTHLFDFIDRTCQRIVRGAPEAWPGRHPAAPADRRQVVRSLLGSAPMDVRGAGAGLGYDISQHHVALLAAPVTATADVRGALDRLFSGVPARPFVIPSGDGSWWAWLGFPAAPGADTLAAIATAPVDSVLVGMGEPGRGRDGFRRSLAQAREAERIARLPQRVDAGVTRFRDIEIAAMLCGDPDRARALASDRLGALAGRDETGRRLRETLRALLANGYNRGQAARALHIHHKTVAYRINQAEQLLGRPITEDSYALETALLIDHTLHGP</sequence>
<name>A0ABP9QPZ0_9PSEU</name>
<dbReference type="InterPro" id="IPR042070">
    <property type="entry name" value="PucR_C-HTH_sf"/>
</dbReference>
<feature type="domain" description="PucR C-terminal helix-turn-helix" evidence="2">
    <location>
        <begin position="342"/>
        <end position="398"/>
    </location>
</feature>
<dbReference type="InterPro" id="IPR025751">
    <property type="entry name" value="RsbRD_N_dom"/>
</dbReference>
<dbReference type="Gene3D" id="1.10.10.2840">
    <property type="entry name" value="PucR C-terminal helix-turn-helix domain"/>
    <property type="match status" value="1"/>
</dbReference>
<evidence type="ECO:0000256" key="1">
    <source>
        <dbReference type="ARBA" id="ARBA00006754"/>
    </source>
</evidence>
<dbReference type="RefSeq" id="WP_185065030.1">
    <property type="nucleotide sequence ID" value="NZ_BAABJP010000031.1"/>
</dbReference>
<evidence type="ECO:0008006" key="7">
    <source>
        <dbReference type="Google" id="ProtNLM"/>
    </source>
</evidence>
<evidence type="ECO:0000259" key="3">
    <source>
        <dbReference type="Pfam" id="PF14361"/>
    </source>
</evidence>
<dbReference type="Pfam" id="PF13556">
    <property type="entry name" value="HTH_30"/>
    <property type="match status" value="1"/>
</dbReference>
<dbReference type="InterPro" id="IPR025736">
    <property type="entry name" value="PucR_C-HTH_dom"/>
</dbReference>
<dbReference type="EMBL" id="BAABJP010000031">
    <property type="protein sequence ID" value="GAA5165425.1"/>
    <property type="molecule type" value="Genomic_DNA"/>
</dbReference>
<dbReference type="InterPro" id="IPR041522">
    <property type="entry name" value="CdaR_GGDEF"/>
</dbReference>
<feature type="domain" description="CdaR GGDEF-like" evidence="4">
    <location>
        <begin position="181"/>
        <end position="290"/>
    </location>
</feature>
<dbReference type="InterPro" id="IPR051448">
    <property type="entry name" value="CdaR-like_regulators"/>
</dbReference>
<keyword evidence="6" id="KW-1185">Reference proteome</keyword>
<accession>A0ABP9QPZ0</accession>
<organism evidence="5 6">
    <name type="scientific">Pseudonocardia eucalypti</name>
    <dbReference type="NCBI Taxonomy" id="648755"/>
    <lineage>
        <taxon>Bacteria</taxon>
        <taxon>Bacillati</taxon>
        <taxon>Actinomycetota</taxon>
        <taxon>Actinomycetes</taxon>
        <taxon>Pseudonocardiales</taxon>
        <taxon>Pseudonocardiaceae</taxon>
        <taxon>Pseudonocardia</taxon>
    </lineage>
</organism>
<evidence type="ECO:0000313" key="6">
    <source>
        <dbReference type="Proteomes" id="UP001428817"/>
    </source>
</evidence>
<dbReference type="Pfam" id="PF14361">
    <property type="entry name" value="RsbRD_N"/>
    <property type="match status" value="1"/>
</dbReference>
<protein>
    <recommendedName>
        <fullName evidence="7">DNA-binding PucR family transcriptional regulator</fullName>
    </recommendedName>
</protein>
<dbReference type="PANTHER" id="PTHR33744">
    <property type="entry name" value="CARBOHYDRATE DIACID REGULATOR"/>
    <property type="match status" value="1"/>
</dbReference>
<dbReference type="Pfam" id="PF17853">
    <property type="entry name" value="GGDEF_2"/>
    <property type="match status" value="1"/>
</dbReference>
<evidence type="ECO:0000313" key="5">
    <source>
        <dbReference type="EMBL" id="GAA5165425.1"/>
    </source>
</evidence>
<gene>
    <name evidence="5" type="ORF">GCM10023321_55400</name>
</gene>
<dbReference type="Proteomes" id="UP001428817">
    <property type="component" value="Unassembled WGS sequence"/>
</dbReference>
<feature type="domain" description="RsbT co-antagonist protein RsbRD N-terminal" evidence="3">
    <location>
        <begin position="24"/>
        <end position="153"/>
    </location>
</feature>
<reference evidence="6" key="1">
    <citation type="journal article" date="2019" name="Int. J. Syst. Evol. Microbiol.">
        <title>The Global Catalogue of Microorganisms (GCM) 10K type strain sequencing project: providing services to taxonomists for standard genome sequencing and annotation.</title>
        <authorList>
            <consortium name="The Broad Institute Genomics Platform"/>
            <consortium name="The Broad Institute Genome Sequencing Center for Infectious Disease"/>
            <person name="Wu L."/>
            <person name="Ma J."/>
        </authorList>
    </citation>
    <scope>NUCLEOTIDE SEQUENCE [LARGE SCALE GENOMIC DNA]</scope>
    <source>
        <strain evidence="6">JCM 18303</strain>
    </source>
</reference>
<dbReference type="PANTHER" id="PTHR33744:SF1">
    <property type="entry name" value="DNA-BINDING TRANSCRIPTIONAL ACTIVATOR ADER"/>
    <property type="match status" value="1"/>
</dbReference>
<comment type="caution">
    <text evidence="5">The sequence shown here is derived from an EMBL/GenBank/DDBJ whole genome shotgun (WGS) entry which is preliminary data.</text>
</comment>
<proteinExistence type="inferred from homology"/>
<comment type="similarity">
    <text evidence="1">Belongs to the CdaR family.</text>
</comment>
<evidence type="ECO:0000259" key="2">
    <source>
        <dbReference type="Pfam" id="PF13556"/>
    </source>
</evidence>